<accession>A0AA43T4G3</accession>
<proteinExistence type="predicted"/>
<name>A0AA43T4G3_9BIFI</name>
<gene>
    <name evidence="1" type="ORF">OB951_00795</name>
</gene>
<sequence length="89" mass="10198">MSILTEELEERYPIEEGECITLTREQLALQLRRAYKAGATRDFRRTAHGHSELLKVCGMLYDSRLLPEDTDFEGVVRTVLDGRLKTITA</sequence>
<evidence type="ECO:0000313" key="1">
    <source>
        <dbReference type="EMBL" id="MDH7889161.1"/>
    </source>
</evidence>
<dbReference type="AlphaFoldDB" id="A0AA43T4G3"/>
<reference evidence="1" key="2">
    <citation type="journal article" date="2023" name="Gut Microbes">
        <title>Characterization of Bifidobacterium kashiwanohense that utilizes both milk- and plant-derived oligosaccharides.</title>
        <authorList>
            <person name="Orihara K."/>
            <person name="Yahagi K."/>
            <person name="Saito Y."/>
            <person name="Watanabe Y."/>
            <person name="Sasai T."/>
            <person name="Hara T."/>
            <person name="Tsukuda N."/>
            <person name="Oki K."/>
            <person name="Fujimoto J."/>
            <person name="Matsuki T."/>
        </authorList>
    </citation>
    <scope>NUCLEOTIDE SEQUENCE</scope>
    <source>
        <strain evidence="1">YIT 13062</strain>
    </source>
</reference>
<protein>
    <submittedName>
        <fullName evidence="1">Uncharacterized protein</fullName>
    </submittedName>
</protein>
<dbReference type="EMBL" id="JAOPMH010000001">
    <property type="protein sequence ID" value="MDH7889161.1"/>
    <property type="molecule type" value="Genomic_DNA"/>
</dbReference>
<reference evidence="1" key="1">
    <citation type="submission" date="2022-09" db="EMBL/GenBank/DDBJ databases">
        <authorList>
            <person name="Orihara K."/>
        </authorList>
    </citation>
    <scope>NUCLEOTIDE SEQUENCE</scope>
    <source>
        <strain evidence="1">YIT 13062</strain>
    </source>
</reference>
<evidence type="ECO:0000313" key="2">
    <source>
        <dbReference type="Proteomes" id="UP001161916"/>
    </source>
</evidence>
<dbReference type="Proteomes" id="UP001161916">
    <property type="component" value="Unassembled WGS sequence"/>
</dbReference>
<comment type="caution">
    <text evidence="1">The sequence shown here is derived from an EMBL/GenBank/DDBJ whole genome shotgun (WGS) entry which is preliminary data.</text>
</comment>
<organism evidence="1 2">
    <name type="scientific">Bifidobacterium catenulatum subsp. kashiwanohense</name>
    <dbReference type="NCBI Taxonomy" id="630129"/>
    <lineage>
        <taxon>Bacteria</taxon>
        <taxon>Bacillati</taxon>
        <taxon>Actinomycetota</taxon>
        <taxon>Actinomycetes</taxon>
        <taxon>Bifidobacteriales</taxon>
        <taxon>Bifidobacteriaceae</taxon>
        <taxon>Bifidobacterium</taxon>
    </lineage>
</organism>
<dbReference type="RefSeq" id="WP_281105354.1">
    <property type="nucleotide sequence ID" value="NZ_JAOPMH010000001.1"/>
</dbReference>